<dbReference type="InterPro" id="IPR036388">
    <property type="entry name" value="WH-like_DNA-bd_sf"/>
</dbReference>
<dbReference type="Pfam" id="PF00155">
    <property type="entry name" value="Aminotran_1_2"/>
    <property type="match status" value="1"/>
</dbReference>
<dbReference type="InterPro" id="IPR004839">
    <property type="entry name" value="Aminotransferase_I/II_large"/>
</dbReference>
<keyword evidence="7" id="KW-0808">Transferase</keyword>
<dbReference type="PROSITE" id="PS50949">
    <property type="entry name" value="HTH_GNTR"/>
    <property type="match status" value="1"/>
</dbReference>
<sequence length="475" mass="50895">MGPHLTAAQLSRLLGPWTDAAPRLADALAATIGDLVDRGFIPAGALLPPQRDLATSLGVSRSTVATALGLLVAQGRASSRQGSGTRIRSTRAGRTHTDAGRLFSFTNASPGIIDLSTGALPASRVAREVLAAGVGDLDPYLDTDGYFPAGIPLLRQAIAEHLTSSGIPTTPGEILVTNGAQHATHLAVRGLLSPGDLALCEDPTYRGALEVLAQAQVRVEGIRMDPGGLDADLVARALRRTPQVLHCQTSIHNPTGLTWSRSRCREVADLVNDAALPVIEDCCSWDLTLTPRPRPTLVGLVDPDLHVSCWTMSKLFWGGIRIGWLRASENRIRTFTELRKTGDLATSVMDQLLAVQLLHRSAEARQERREDLRNQLTATREILQKHLPSWHWPEIAGGSGLWVDAGVDSLALAERAARLGIKLAPGPAFSPHEGHRTRLRLPIGQEPERLATAVGLLREVVGEARGHPTPAAPIR</sequence>
<dbReference type="InterPro" id="IPR000524">
    <property type="entry name" value="Tscrpt_reg_HTH_GntR"/>
</dbReference>
<dbReference type="SMART" id="SM00345">
    <property type="entry name" value="HTH_GNTR"/>
    <property type="match status" value="1"/>
</dbReference>
<dbReference type="InterPro" id="IPR036390">
    <property type="entry name" value="WH_DNA-bd_sf"/>
</dbReference>
<keyword evidence="5" id="KW-0804">Transcription</keyword>
<name>A0A3P1X171_9ACTN</name>
<evidence type="ECO:0000256" key="4">
    <source>
        <dbReference type="ARBA" id="ARBA00023125"/>
    </source>
</evidence>
<evidence type="ECO:0000259" key="6">
    <source>
        <dbReference type="PROSITE" id="PS50949"/>
    </source>
</evidence>
<dbReference type="GO" id="GO:0003700">
    <property type="term" value="F:DNA-binding transcription factor activity"/>
    <property type="evidence" value="ECO:0007669"/>
    <property type="project" value="InterPro"/>
</dbReference>
<dbReference type="GO" id="GO:0030170">
    <property type="term" value="F:pyridoxal phosphate binding"/>
    <property type="evidence" value="ECO:0007669"/>
    <property type="project" value="InterPro"/>
</dbReference>
<dbReference type="InterPro" id="IPR015422">
    <property type="entry name" value="PyrdxlP-dep_Trfase_small"/>
</dbReference>
<dbReference type="Pfam" id="PF00392">
    <property type="entry name" value="GntR"/>
    <property type="match status" value="1"/>
</dbReference>
<feature type="domain" description="HTH gntR-type" evidence="6">
    <location>
        <begin position="22"/>
        <end position="90"/>
    </location>
</feature>
<dbReference type="Gene3D" id="1.10.10.10">
    <property type="entry name" value="Winged helix-like DNA-binding domain superfamily/Winged helix DNA-binding domain"/>
    <property type="match status" value="1"/>
</dbReference>
<evidence type="ECO:0000313" key="8">
    <source>
        <dbReference type="Proteomes" id="UP000280935"/>
    </source>
</evidence>
<dbReference type="InterPro" id="IPR015421">
    <property type="entry name" value="PyrdxlP-dep_Trfase_major"/>
</dbReference>
<proteinExistence type="inferred from homology"/>
<comment type="similarity">
    <text evidence="1">In the C-terminal section; belongs to the class-I pyridoxal-phosphate-dependent aminotransferase family.</text>
</comment>
<gene>
    <name evidence="7" type="ORF">EII35_04755</name>
</gene>
<accession>A0A3P1X171</accession>
<protein>
    <submittedName>
        <fullName evidence="7">PLP-dependent aminotransferase family protein</fullName>
    </submittedName>
</protein>
<keyword evidence="7" id="KW-0032">Aminotransferase</keyword>
<dbReference type="OrthoDB" id="199743at2"/>
<organism evidence="7 8">
    <name type="scientific">Arachnia propionica</name>
    <dbReference type="NCBI Taxonomy" id="1750"/>
    <lineage>
        <taxon>Bacteria</taxon>
        <taxon>Bacillati</taxon>
        <taxon>Actinomycetota</taxon>
        <taxon>Actinomycetes</taxon>
        <taxon>Propionibacteriales</taxon>
        <taxon>Propionibacteriaceae</taxon>
        <taxon>Arachnia</taxon>
    </lineage>
</organism>
<reference evidence="7 8" key="1">
    <citation type="submission" date="2018-11" db="EMBL/GenBank/DDBJ databases">
        <title>Genomes From Bacteria Associated with the Canine Oral Cavity: a Test Case for Automated Genome-Based Taxonomic Assignment.</title>
        <authorList>
            <person name="Coil D.A."/>
            <person name="Jospin G."/>
            <person name="Darling A.E."/>
            <person name="Wallis C."/>
            <person name="Davis I.J."/>
            <person name="Harris S."/>
            <person name="Eisen J.A."/>
            <person name="Holcombe L.J."/>
            <person name="O'Flynn C."/>
        </authorList>
    </citation>
    <scope>NUCLEOTIDE SEQUENCE [LARGE SCALE GENOMIC DNA]</scope>
    <source>
        <strain evidence="7 8">OH2822_COT-296</strain>
    </source>
</reference>
<dbReference type="SUPFAM" id="SSF46785">
    <property type="entry name" value="Winged helix' DNA-binding domain"/>
    <property type="match status" value="1"/>
</dbReference>
<dbReference type="Gene3D" id="3.90.1150.10">
    <property type="entry name" value="Aspartate Aminotransferase, domain 1"/>
    <property type="match status" value="1"/>
</dbReference>
<keyword evidence="2" id="KW-0663">Pyridoxal phosphate</keyword>
<evidence type="ECO:0000256" key="1">
    <source>
        <dbReference type="ARBA" id="ARBA00005384"/>
    </source>
</evidence>
<dbReference type="Gene3D" id="3.40.640.10">
    <property type="entry name" value="Type I PLP-dependent aspartate aminotransferase-like (Major domain)"/>
    <property type="match status" value="1"/>
</dbReference>
<evidence type="ECO:0000256" key="5">
    <source>
        <dbReference type="ARBA" id="ARBA00023163"/>
    </source>
</evidence>
<dbReference type="SUPFAM" id="SSF53383">
    <property type="entry name" value="PLP-dependent transferases"/>
    <property type="match status" value="1"/>
</dbReference>
<evidence type="ECO:0000256" key="2">
    <source>
        <dbReference type="ARBA" id="ARBA00022898"/>
    </source>
</evidence>
<dbReference type="PANTHER" id="PTHR46577:SF1">
    <property type="entry name" value="HTH-TYPE TRANSCRIPTIONAL REGULATORY PROTEIN GABR"/>
    <property type="match status" value="1"/>
</dbReference>
<evidence type="ECO:0000313" key="7">
    <source>
        <dbReference type="EMBL" id="RRD50463.1"/>
    </source>
</evidence>
<dbReference type="InterPro" id="IPR051446">
    <property type="entry name" value="HTH_trans_reg/aminotransferase"/>
</dbReference>
<dbReference type="PRINTS" id="PR00035">
    <property type="entry name" value="HTHGNTR"/>
</dbReference>
<dbReference type="CDD" id="cd00609">
    <property type="entry name" value="AAT_like"/>
    <property type="match status" value="1"/>
</dbReference>
<dbReference type="Proteomes" id="UP000280935">
    <property type="component" value="Unassembled WGS sequence"/>
</dbReference>
<dbReference type="GO" id="GO:0003677">
    <property type="term" value="F:DNA binding"/>
    <property type="evidence" value="ECO:0007669"/>
    <property type="project" value="UniProtKB-KW"/>
</dbReference>
<dbReference type="PANTHER" id="PTHR46577">
    <property type="entry name" value="HTH-TYPE TRANSCRIPTIONAL REGULATORY PROTEIN GABR"/>
    <property type="match status" value="1"/>
</dbReference>
<dbReference type="CDD" id="cd07377">
    <property type="entry name" value="WHTH_GntR"/>
    <property type="match status" value="1"/>
</dbReference>
<keyword evidence="3" id="KW-0805">Transcription regulation</keyword>
<comment type="caution">
    <text evidence="7">The sequence shown here is derived from an EMBL/GenBank/DDBJ whole genome shotgun (WGS) entry which is preliminary data.</text>
</comment>
<dbReference type="RefSeq" id="WP_125227321.1">
    <property type="nucleotide sequence ID" value="NZ_RQYT01000006.1"/>
</dbReference>
<dbReference type="GO" id="GO:0008483">
    <property type="term" value="F:transaminase activity"/>
    <property type="evidence" value="ECO:0007669"/>
    <property type="project" value="UniProtKB-KW"/>
</dbReference>
<dbReference type="AlphaFoldDB" id="A0A3P1X171"/>
<dbReference type="EMBL" id="RQYT01000006">
    <property type="protein sequence ID" value="RRD50463.1"/>
    <property type="molecule type" value="Genomic_DNA"/>
</dbReference>
<dbReference type="InterPro" id="IPR015424">
    <property type="entry name" value="PyrdxlP-dep_Trfase"/>
</dbReference>
<keyword evidence="4" id="KW-0238">DNA-binding</keyword>
<evidence type="ECO:0000256" key="3">
    <source>
        <dbReference type="ARBA" id="ARBA00023015"/>
    </source>
</evidence>